<dbReference type="Pfam" id="PF12666">
    <property type="entry name" value="PrgI"/>
    <property type="match status" value="1"/>
</dbReference>
<keyword evidence="2" id="KW-0812">Transmembrane</keyword>
<dbReference type="AlphaFoldDB" id="A0A8J3HRW8"/>
<organism evidence="3 4">
    <name type="scientific">Ktedonospora formicarum</name>
    <dbReference type="NCBI Taxonomy" id="2778364"/>
    <lineage>
        <taxon>Bacteria</taxon>
        <taxon>Bacillati</taxon>
        <taxon>Chloroflexota</taxon>
        <taxon>Ktedonobacteria</taxon>
        <taxon>Ktedonobacterales</taxon>
        <taxon>Ktedonobacteraceae</taxon>
        <taxon>Ktedonospora</taxon>
    </lineage>
</organism>
<feature type="transmembrane region" description="Helical" evidence="2">
    <location>
        <begin position="25"/>
        <end position="42"/>
    </location>
</feature>
<reference evidence="3" key="1">
    <citation type="submission" date="2020-10" db="EMBL/GenBank/DDBJ databases">
        <title>Taxonomic study of unclassified bacteria belonging to the class Ktedonobacteria.</title>
        <authorList>
            <person name="Yabe S."/>
            <person name="Wang C.M."/>
            <person name="Zheng Y."/>
            <person name="Sakai Y."/>
            <person name="Cavaletti L."/>
            <person name="Monciardini P."/>
            <person name="Donadio S."/>
        </authorList>
    </citation>
    <scope>NUCLEOTIDE SEQUENCE</scope>
    <source>
        <strain evidence="3">SOSP1-1</strain>
    </source>
</reference>
<feature type="transmembrane region" description="Helical" evidence="2">
    <location>
        <begin position="48"/>
        <end position="74"/>
    </location>
</feature>
<evidence type="ECO:0000313" key="4">
    <source>
        <dbReference type="Proteomes" id="UP000612362"/>
    </source>
</evidence>
<dbReference type="Proteomes" id="UP000612362">
    <property type="component" value="Unassembled WGS sequence"/>
</dbReference>
<dbReference type="InterPro" id="IPR024414">
    <property type="entry name" value="Uncharacterised_PrgI"/>
</dbReference>
<comment type="caution">
    <text evidence="3">The sequence shown here is derived from an EMBL/GenBank/DDBJ whole genome shotgun (WGS) entry which is preliminary data.</text>
</comment>
<proteinExistence type="predicted"/>
<accession>A0A8J3HRW8</accession>
<evidence type="ECO:0000256" key="1">
    <source>
        <dbReference type="SAM" id="MobiDB-lite"/>
    </source>
</evidence>
<feature type="region of interest" description="Disordered" evidence="1">
    <location>
        <begin position="101"/>
        <end position="130"/>
    </location>
</feature>
<sequence length="130" mass="14957">MQKEEIPTFLNEQPKVIFGRTGRELLIIVCGIVAGYSLWGNIQDFISAQWWSVTSIIIAVIPTIIAFIVALFPIAERPIEEWVMCWFLYVSMPRLYIYKSSESEPEDSNRSIVTQQKTRVKSGEDDNLLE</sequence>
<keyword evidence="2" id="KW-1133">Transmembrane helix</keyword>
<dbReference type="RefSeq" id="WP_220192301.1">
    <property type="nucleotide sequence ID" value="NZ_BNJF01000001.1"/>
</dbReference>
<evidence type="ECO:0008006" key="5">
    <source>
        <dbReference type="Google" id="ProtNLM"/>
    </source>
</evidence>
<evidence type="ECO:0000256" key="2">
    <source>
        <dbReference type="SAM" id="Phobius"/>
    </source>
</evidence>
<keyword evidence="2" id="KW-0472">Membrane</keyword>
<dbReference type="EMBL" id="BNJF01000001">
    <property type="protein sequence ID" value="GHO42797.1"/>
    <property type="molecule type" value="Genomic_DNA"/>
</dbReference>
<gene>
    <name evidence="3" type="ORF">KSX_09600</name>
</gene>
<protein>
    <recommendedName>
        <fullName evidence="5">PrgI family protein</fullName>
    </recommendedName>
</protein>
<evidence type="ECO:0000313" key="3">
    <source>
        <dbReference type="EMBL" id="GHO42797.1"/>
    </source>
</evidence>
<keyword evidence="4" id="KW-1185">Reference proteome</keyword>
<name>A0A8J3HRW8_9CHLR</name>